<accession>S7RM47</accession>
<organism evidence="2 3">
    <name type="scientific">Gloeophyllum trabeum (strain ATCC 11539 / FP-39264 / Madison 617)</name>
    <name type="common">Brown rot fungus</name>
    <dbReference type="NCBI Taxonomy" id="670483"/>
    <lineage>
        <taxon>Eukaryota</taxon>
        <taxon>Fungi</taxon>
        <taxon>Dikarya</taxon>
        <taxon>Basidiomycota</taxon>
        <taxon>Agaricomycotina</taxon>
        <taxon>Agaricomycetes</taxon>
        <taxon>Gloeophyllales</taxon>
        <taxon>Gloeophyllaceae</taxon>
        <taxon>Gloeophyllum</taxon>
    </lineage>
</organism>
<dbReference type="Proteomes" id="UP000030669">
    <property type="component" value="Unassembled WGS sequence"/>
</dbReference>
<dbReference type="PANTHER" id="PTHR21310">
    <property type="entry name" value="AMINOGLYCOSIDE PHOSPHOTRANSFERASE-RELATED-RELATED"/>
    <property type="match status" value="1"/>
</dbReference>
<dbReference type="InterPro" id="IPR051678">
    <property type="entry name" value="AGP_Transferase"/>
</dbReference>
<sequence>MSAISLPFGPGFCGTHNIRTFRFNIPWIVKITERTTSTEAHALRYLHSTGIDIPIPRLVFSCVHRGTTYTVMTRIPGTRMWDTKLPVDAVEAIADEVSVVLSKLQTLRQSPAEAGKVKMSASGHDLPDATHFFEARTGPYSSVLELVVHSGSYRDEEEMRSDLDPAIIEVMTADPIRYVHPDLRTYNIMVHDGHLSGIIDWEDSGWYPSSWQVHTMRFARSGCNGPWLQYWRSLQGMHSVIRLCDDLTCTACIVAVPRCNVRAPSDSDRDCESELVLPYSRSLGSSYAQLRRGILNPHDIDYGSPPRRDLADRSPLRLYRRLDRSRSLREALEDDSTPFLSAIPGNRDRERKGYCSGAHASSDHDHVAILFLDLSNRRDYPLSVSLPALRELGIIVALTLDRIARALGILNSPDAQRVQIPATVTHVYMKPHKFRHVYREISTVRNLAARDGSAGAAPTDVLDPYANWSAAVQGREGMWAHAVLLALK</sequence>
<dbReference type="KEGG" id="gtr:GLOTRDRAFT_94938"/>
<name>S7RM47_GLOTA</name>
<dbReference type="eggNOG" id="ENOG502SQ5I">
    <property type="taxonomic scope" value="Eukaryota"/>
</dbReference>
<dbReference type="RefSeq" id="XP_007868069.1">
    <property type="nucleotide sequence ID" value="XM_007869878.1"/>
</dbReference>
<dbReference type="GeneID" id="19309653"/>
<dbReference type="AlphaFoldDB" id="S7RM47"/>
<gene>
    <name evidence="2" type="ORF">GLOTRDRAFT_94938</name>
</gene>
<dbReference type="InterPro" id="IPR002575">
    <property type="entry name" value="Aminoglycoside_PTrfase"/>
</dbReference>
<dbReference type="Pfam" id="PF01636">
    <property type="entry name" value="APH"/>
    <property type="match status" value="1"/>
</dbReference>
<dbReference type="EMBL" id="KB469305">
    <property type="protein sequence ID" value="EPQ53784.1"/>
    <property type="molecule type" value="Genomic_DNA"/>
</dbReference>
<keyword evidence="2" id="KW-0808">Transferase</keyword>
<dbReference type="Gene3D" id="3.90.1200.10">
    <property type="match status" value="1"/>
</dbReference>
<dbReference type="STRING" id="670483.S7RM47"/>
<keyword evidence="3" id="KW-1185">Reference proteome</keyword>
<dbReference type="GO" id="GO:0016301">
    <property type="term" value="F:kinase activity"/>
    <property type="evidence" value="ECO:0007669"/>
    <property type="project" value="UniProtKB-KW"/>
</dbReference>
<protein>
    <submittedName>
        <fullName evidence="2">Kinase-like protein</fullName>
    </submittedName>
</protein>
<keyword evidence="2" id="KW-0418">Kinase</keyword>
<proteinExistence type="predicted"/>
<feature type="domain" description="Aminoglycoside phosphotransferase" evidence="1">
    <location>
        <begin position="19"/>
        <end position="208"/>
    </location>
</feature>
<evidence type="ECO:0000259" key="1">
    <source>
        <dbReference type="Pfam" id="PF01636"/>
    </source>
</evidence>
<dbReference type="OrthoDB" id="2906425at2759"/>
<dbReference type="InterPro" id="IPR011009">
    <property type="entry name" value="Kinase-like_dom_sf"/>
</dbReference>
<evidence type="ECO:0000313" key="3">
    <source>
        <dbReference type="Proteomes" id="UP000030669"/>
    </source>
</evidence>
<dbReference type="SUPFAM" id="SSF56112">
    <property type="entry name" value="Protein kinase-like (PK-like)"/>
    <property type="match status" value="1"/>
</dbReference>
<dbReference type="HOGENOM" id="CLU_559031_0_0_1"/>
<dbReference type="PANTHER" id="PTHR21310:SF15">
    <property type="entry name" value="AMINOGLYCOSIDE PHOSPHOTRANSFERASE DOMAIN-CONTAINING PROTEIN"/>
    <property type="match status" value="1"/>
</dbReference>
<evidence type="ECO:0000313" key="2">
    <source>
        <dbReference type="EMBL" id="EPQ53784.1"/>
    </source>
</evidence>
<reference evidence="2 3" key="1">
    <citation type="journal article" date="2012" name="Science">
        <title>The Paleozoic origin of enzymatic lignin decomposition reconstructed from 31 fungal genomes.</title>
        <authorList>
            <person name="Floudas D."/>
            <person name="Binder M."/>
            <person name="Riley R."/>
            <person name="Barry K."/>
            <person name="Blanchette R.A."/>
            <person name="Henrissat B."/>
            <person name="Martinez A.T."/>
            <person name="Otillar R."/>
            <person name="Spatafora J.W."/>
            <person name="Yadav J.S."/>
            <person name="Aerts A."/>
            <person name="Benoit I."/>
            <person name="Boyd A."/>
            <person name="Carlson A."/>
            <person name="Copeland A."/>
            <person name="Coutinho P.M."/>
            <person name="de Vries R.P."/>
            <person name="Ferreira P."/>
            <person name="Findley K."/>
            <person name="Foster B."/>
            <person name="Gaskell J."/>
            <person name="Glotzer D."/>
            <person name="Gorecki P."/>
            <person name="Heitman J."/>
            <person name="Hesse C."/>
            <person name="Hori C."/>
            <person name="Igarashi K."/>
            <person name="Jurgens J.A."/>
            <person name="Kallen N."/>
            <person name="Kersten P."/>
            <person name="Kohler A."/>
            <person name="Kuees U."/>
            <person name="Kumar T.K.A."/>
            <person name="Kuo A."/>
            <person name="LaButti K."/>
            <person name="Larrondo L.F."/>
            <person name="Lindquist E."/>
            <person name="Ling A."/>
            <person name="Lombard V."/>
            <person name="Lucas S."/>
            <person name="Lundell T."/>
            <person name="Martin R."/>
            <person name="McLaughlin D.J."/>
            <person name="Morgenstern I."/>
            <person name="Morin E."/>
            <person name="Murat C."/>
            <person name="Nagy L.G."/>
            <person name="Nolan M."/>
            <person name="Ohm R.A."/>
            <person name="Patyshakuliyeva A."/>
            <person name="Rokas A."/>
            <person name="Ruiz-Duenas F.J."/>
            <person name="Sabat G."/>
            <person name="Salamov A."/>
            <person name="Samejima M."/>
            <person name="Schmutz J."/>
            <person name="Slot J.C."/>
            <person name="St John F."/>
            <person name="Stenlid J."/>
            <person name="Sun H."/>
            <person name="Sun S."/>
            <person name="Syed K."/>
            <person name="Tsang A."/>
            <person name="Wiebenga A."/>
            <person name="Young D."/>
            <person name="Pisabarro A."/>
            <person name="Eastwood D.C."/>
            <person name="Martin F."/>
            <person name="Cullen D."/>
            <person name="Grigoriev I.V."/>
            <person name="Hibbett D.S."/>
        </authorList>
    </citation>
    <scope>NUCLEOTIDE SEQUENCE [LARGE SCALE GENOMIC DNA]</scope>
    <source>
        <strain evidence="2 3">ATCC 11539</strain>
    </source>
</reference>